<evidence type="ECO:0000259" key="6">
    <source>
        <dbReference type="PROSITE" id="PS50986"/>
    </source>
</evidence>
<evidence type="ECO:0000256" key="1">
    <source>
        <dbReference type="ARBA" id="ARBA00004370"/>
    </source>
</evidence>
<dbReference type="Pfam" id="PF07502">
    <property type="entry name" value="MANEC"/>
    <property type="match status" value="1"/>
</dbReference>
<keyword evidence="3" id="KW-0472">Membrane</keyword>
<dbReference type="OrthoDB" id="10071013at2759"/>
<evidence type="ECO:0000313" key="7">
    <source>
        <dbReference type="EMBL" id="CAG5901018.1"/>
    </source>
</evidence>
<feature type="region of interest" description="Disordered" evidence="5">
    <location>
        <begin position="198"/>
        <end position="236"/>
    </location>
</feature>
<dbReference type="AlphaFoldDB" id="A0A8S4AT59"/>
<reference evidence="7" key="1">
    <citation type="submission" date="2021-05" db="EMBL/GenBank/DDBJ databases">
        <authorList>
            <person name="Tigano A."/>
        </authorList>
    </citation>
    <scope>NUCLEOTIDE SEQUENCE</scope>
</reference>
<dbReference type="InterPro" id="IPR013980">
    <property type="entry name" value="MANSC_dom"/>
</dbReference>
<sequence length="316" mass="34680">MQLKIFLNEVGGACLISPRELTNQRPLCGPASSCSATSPPAMTPIAVTPVAMAPARPLPRLLVVLAAALAMTSLPAAALGPETCFSRQHQGAAVNARAAMSREGVAAETRAAKTEKDCVLACCSMELRPGARCNMAVFNSHKQSGDNCTLFHCPSEQDCPLMKAQEGVNAYNIYKGLSHPLNLKPSTMTVRTSTLPTTGLATTTTQAPPTSTTQAPPTSTTQAPPTTPAVTSPASTVTTTTTTTTYHYDYPSTRYHYYYDYPSTRYHYDYDYPSTGYHYDYDYPSTRYHYDYDYPSSRYHYDYDYPSTSYHHYPPF</sequence>
<keyword evidence="8" id="KW-1185">Reference proteome</keyword>
<evidence type="ECO:0000313" key="8">
    <source>
        <dbReference type="Proteomes" id="UP000677803"/>
    </source>
</evidence>
<feature type="domain" description="MANSC" evidence="6">
    <location>
        <begin position="88"/>
        <end position="170"/>
    </location>
</feature>
<organism evidence="7 8">
    <name type="scientific">Menidia menidia</name>
    <name type="common">Atlantic silverside</name>
    <dbReference type="NCBI Taxonomy" id="238744"/>
    <lineage>
        <taxon>Eukaryota</taxon>
        <taxon>Metazoa</taxon>
        <taxon>Chordata</taxon>
        <taxon>Craniata</taxon>
        <taxon>Vertebrata</taxon>
        <taxon>Euteleostomi</taxon>
        <taxon>Actinopterygii</taxon>
        <taxon>Neopterygii</taxon>
        <taxon>Teleostei</taxon>
        <taxon>Neoteleostei</taxon>
        <taxon>Acanthomorphata</taxon>
        <taxon>Ovalentaria</taxon>
        <taxon>Atherinomorphae</taxon>
        <taxon>Atheriniformes</taxon>
        <taxon>Atherinopsidae</taxon>
        <taxon>Menidiinae</taxon>
        <taxon>Menidia</taxon>
    </lineage>
</organism>
<dbReference type="Proteomes" id="UP000677803">
    <property type="component" value="Unassembled WGS sequence"/>
</dbReference>
<dbReference type="EMBL" id="CAJRST010009335">
    <property type="protein sequence ID" value="CAG5901018.1"/>
    <property type="molecule type" value="Genomic_DNA"/>
</dbReference>
<dbReference type="SMART" id="SM00765">
    <property type="entry name" value="MANEC"/>
    <property type="match status" value="1"/>
</dbReference>
<comment type="subcellular location">
    <subcellularLocation>
        <location evidence="1">Membrane</location>
    </subcellularLocation>
</comment>
<keyword evidence="4" id="KW-0325">Glycoprotein</keyword>
<protein>
    <submittedName>
        <fullName evidence="7">(Atlantic silverside) hypothetical protein</fullName>
    </submittedName>
</protein>
<name>A0A8S4AT59_9TELE</name>
<evidence type="ECO:0000256" key="5">
    <source>
        <dbReference type="SAM" id="MobiDB-lite"/>
    </source>
</evidence>
<dbReference type="InterPro" id="IPR011106">
    <property type="entry name" value="MANSC_N"/>
</dbReference>
<evidence type="ECO:0000256" key="2">
    <source>
        <dbReference type="ARBA" id="ARBA00022729"/>
    </source>
</evidence>
<keyword evidence="2" id="KW-0732">Signal</keyword>
<gene>
    <name evidence="7" type="ORF">MMEN_LOCUS9235</name>
</gene>
<dbReference type="GO" id="GO:0016020">
    <property type="term" value="C:membrane"/>
    <property type="evidence" value="ECO:0007669"/>
    <property type="project" value="UniProtKB-SubCell"/>
</dbReference>
<comment type="caution">
    <text evidence="7">The sequence shown here is derived from an EMBL/GenBank/DDBJ whole genome shotgun (WGS) entry which is preliminary data.</text>
</comment>
<proteinExistence type="predicted"/>
<evidence type="ECO:0000256" key="4">
    <source>
        <dbReference type="ARBA" id="ARBA00023180"/>
    </source>
</evidence>
<dbReference type="PROSITE" id="PS50986">
    <property type="entry name" value="MANSC"/>
    <property type="match status" value="1"/>
</dbReference>
<evidence type="ECO:0000256" key="3">
    <source>
        <dbReference type="ARBA" id="ARBA00023136"/>
    </source>
</evidence>
<accession>A0A8S4AT59</accession>